<keyword evidence="1" id="KW-0040">ANK repeat</keyword>
<reference evidence="3 4" key="1">
    <citation type="journal article" date="2013" name="BMC Genomics">
        <title>Reconstruction of the lipid metabolism for the microalga Monoraphidium neglectum from its genome sequence reveals characteristics suitable for biofuel production.</title>
        <authorList>
            <person name="Bogen C."/>
            <person name="Al-Dilaimi A."/>
            <person name="Albersmeier A."/>
            <person name="Wichmann J."/>
            <person name="Grundmann M."/>
            <person name="Rupp O."/>
            <person name="Lauersen K.J."/>
            <person name="Blifernez-Klassen O."/>
            <person name="Kalinowski J."/>
            <person name="Goesmann A."/>
            <person name="Mussgnug J.H."/>
            <person name="Kruse O."/>
        </authorList>
    </citation>
    <scope>NUCLEOTIDE SEQUENCE [LARGE SCALE GENOMIC DNA]</scope>
    <source>
        <strain evidence="3 4">SAG 48.87</strain>
    </source>
</reference>
<protein>
    <submittedName>
        <fullName evidence="3">Uncharacterized protein</fullName>
    </submittedName>
</protein>
<feature type="compositionally biased region" description="Low complexity" evidence="2">
    <location>
        <begin position="360"/>
        <end position="372"/>
    </location>
</feature>
<proteinExistence type="predicted"/>
<feature type="region of interest" description="Disordered" evidence="2">
    <location>
        <begin position="357"/>
        <end position="382"/>
    </location>
</feature>
<dbReference type="PROSITE" id="PS50088">
    <property type="entry name" value="ANK_REPEAT"/>
    <property type="match status" value="1"/>
</dbReference>
<gene>
    <name evidence="3" type="ORF">MNEG_2563</name>
</gene>
<dbReference type="PANTHER" id="PTHR24330:SF19">
    <property type="entry name" value="MEDIATOR OF RNA POLYMERASE II TRANSCRIPTION SUBUNIT 29"/>
    <property type="match status" value="1"/>
</dbReference>
<sequence length="880" mass="87215">MNAAAGRGAGGGGPMVRLLLLAGADCNAANQYGLTALHYAARRFSRDAVVALLEAGARPDIAAAGAGGRTPLAMLATSCADPSVADAVAIVWALRDAGARLGAAEAPGGGGAEGAAEGQAGVAGAPLRLAFGPDGCAAAAVALRRAAEDAGEPLPARADGALAARLLRLLERQRARRRAAEESVSPGQLGAARLLLLSAAGKVAMPEGAIAAGAPSVHHLDQQQVAGSWASDAADAPARMRRIASAPALRAACASSAAAAPPRRACACATAAAGAQPCSCLEGGLEVYVVSRAFTEFAGPLVKKMSPEMRLSLVDLGLCHYMTVFRTPEGKYVQFDFGPHGGDVEKVNGPVGAWLRRARQQQQQQQQQRQQQAGGGGMRQSPSAPALELCAALAAAEGGRGDGCCGAGDLDDCRPKSSGEIRERVLDGLPAAHMYVGRTNLSLDDVRLYNSGRAKQYRLHENDCRHYVNQLVQYATGMEHSTQHLKRHHFKSRLATSPWLLHSWLVEAGQFATDIGNWSRLQAGGAAALLAMTGRVTVAHLRAIAAIAHAKGVAVGGAAAAAAAAAGGGSGAFGGFGAFASLMLAPTAVVSAGLRRPLAGGAVAAAGAGVVAMGGAAADSGAAGRQAGLALRGGGGSAMARMRDQVGRGLVGAAAALQRVTFGAATAAGGNGRGGWGAGRQQQPAARRTVVVAGAAAAGPAPAAAVAARGGGVFGGLASFGNAIASAARLRVGAFAPLRRGGAGAAGAPVCSPHYGRHNPQQHPVLVSVAAGAGAPVSLGSAERVALAGGDVAHLNALLGADAGGAGAGTGAQAHRVRKSASCGSISDLGGAGGGGGRASADAVGSIHYGGCGGRQTLHLPAPRLAWLRRSSNALVLHGP</sequence>
<evidence type="ECO:0000256" key="2">
    <source>
        <dbReference type="SAM" id="MobiDB-lite"/>
    </source>
</evidence>
<dbReference type="SUPFAM" id="SSF48403">
    <property type="entry name" value="Ankyrin repeat"/>
    <property type="match status" value="1"/>
</dbReference>
<accession>A0A0D2LFI0</accession>
<dbReference type="Proteomes" id="UP000054498">
    <property type="component" value="Unassembled WGS sequence"/>
</dbReference>
<dbReference type="SMART" id="SM00248">
    <property type="entry name" value="ANK"/>
    <property type="match status" value="2"/>
</dbReference>
<dbReference type="EMBL" id="KK100512">
    <property type="protein sequence ID" value="KIZ05399.1"/>
    <property type="molecule type" value="Genomic_DNA"/>
</dbReference>
<dbReference type="RefSeq" id="XP_013904418.1">
    <property type="nucleotide sequence ID" value="XM_014048964.1"/>
</dbReference>
<evidence type="ECO:0000313" key="3">
    <source>
        <dbReference type="EMBL" id="KIZ05399.1"/>
    </source>
</evidence>
<dbReference type="KEGG" id="mng:MNEG_2563"/>
<dbReference type="InterPro" id="IPR052145">
    <property type="entry name" value="Mediator/Homeobox_domain"/>
</dbReference>
<dbReference type="InterPro" id="IPR036770">
    <property type="entry name" value="Ankyrin_rpt-contain_sf"/>
</dbReference>
<dbReference type="PANTHER" id="PTHR24330">
    <property type="entry name" value="HOMEOBOX PROTEIN BARH-LIKE"/>
    <property type="match status" value="1"/>
</dbReference>
<dbReference type="AlphaFoldDB" id="A0A0D2LFI0"/>
<dbReference type="PROSITE" id="PS50297">
    <property type="entry name" value="ANK_REP_REGION"/>
    <property type="match status" value="1"/>
</dbReference>
<dbReference type="InterPro" id="IPR002110">
    <property type="entry name" value="Ankyrin_rpt"/>
</dbReference>
<dbReference type="OrthoDB" id="513772at2759"/>
<organism evidence="3 4">
    <name type="scientific">Monoraphidium neglectum</name>
    <dbReference type="NCBI Taxonomy" id="145388"/>
    <lineage>
        <taxon>Eukaryota</taxon>
        <taxon>Viridiplantae</taxon>
        <taxon>Chlorophyta</taxon>
        <taxon>core chlorophytes</taxon>
        <taxon>Chlorophyceae</taxon>
        <taxon>CS clade</taxon>
        <taxon>Sphaeropleales</taxon>
        <taxon>Selenastraceae</taxon>
        <taxon>Monoraphidium</taxon>
    </lineage>
</organism>
<name>A0A0D2LFI0_9CHLO</name>
<dbReference type="Pfam" id="PF12796">
    <property type="entry name" value="Ank_2"/>
    <property type="match status" value="1"/>
</dbReference>
<evidence type="ECO:0000313" key="4">
    <source>
        <dbReference type="Proteomes" id="UP000054498"/>
    </source>
</evidence>
<evidence type="ECO:0000256" key="1">
    <source>
        <dbReference type="PROSITE-ProRule" id="PRU00023"/>
    </source>
</evidence>
<feature type="repeat" description="ANK" evidence="1">
    <location>
        <begin position="32"/>
        <end position="64"/>
    </location>
</feature>
<dbReference type="Gene3D" id="1.25.40.20">
    <property type="entry name" value="Ankyrin repeat-containing domain"/>
    <property type="match status" value="1"/>
</dbReference>
<keyword evidence="4" id="KW-1185">Reference proteome</keyword>
<dbReference type="GeneID" id="25735441"/>